<reference evidence="1 2" key="1">
    <citation type="submission" date="2019-11" db="EMBL/GenBank/DDBJ databases">
        <title>Comparative genomics of hydrocarbon-degrading Desulfosarcina strains.</title>
        <authorList>
            <person name="Watanabe M."/>
            <person name="Kojima H."/>
            <person name="Fukui M."/>
        </authorList>
    </citation>
    <scope>NUCLEOTIDE SEQUENCE [LARGE SCALE GENOMIC DNA]</scope>
    <source>
        <strain evidence="1 2">PP31</strain>
    </source>
</reference>
<dbReference type="AlphaFoldDB" id="A0A5K7ZGK3"/>
<dbReference type="KEGG" id="dwd:DSCW_67160"/>
<dbReference type="Proteomes" id="UP000427769">
    <property type="component" value="Chromosome"/>
</dbReference>
<accession>A0A5K7ZGK3</accession>
<proteinExistence type="predicted"/>
<keyword evidence="2" id="KW-1185">Reference proteome</keyword>
<sequence>MWCTFIKMIKYASETGMARIPSTLAQVPIRNAICEQMSQDAAFSRFIPLINK</sequence>
<organism evidence="1 2">
    <name type="scientific">Desulfosarcina widdelii</name>
    <dbReference type="NCBI Taxonomy" id="947919"/>
    <lineage>
        <taxon>Bacteria</taxon>
        <taxon>Pseudomonadati</taxon>
        <taxon>Thermodesulfobacteriota</taxon>
        <taxon>Desulfobacteria</taxon>
        <taxon>Desulfobacterales</taxon>
        <taxon>Desulfosarcinaceae</taxon>
        <taxon>Desulfosarcina</taxon>
    </lineage>
</organism>
<evidence type="ECO:0000313" key="2">
    <source>
        <dbReference type="Proteomes" id="UP000427769"/>
    </source>
</evidence>
<protein>
    <submittedName>
        <fullName evidence="1">Uncharacterized protein</fullName>
    </submittedName>
</protein>
<name>A0A5K7ZGK3_9BACT</name>
<gene>
    <name evidence="1" type="ORF">DSCW_67160</name>
</gene>
<dbReference type="EMBL" id="AP021875">
    <property type="protein sequence ID" value="BBO79299.1"/>
    <property type="molecule type" value="Genomic_DNA"/>
</dbReference>
<evidence type="ECO:0000313" key="1">
    <source>
        <dbReference type="EMBL" id="BBO79299.1"/>
    </source>
</evidence>